<evidence type="ECO:0000313" key="4">
    <source>
        <dbReference type="EMBL" id="QJI00469.1"/>
    </source>
</evidence>
<dbReference type="EMBL" id="MT144854">
    <property type="protein sequence ID" value="QJI00469.1"/>
    <property type="molecule type" value="Genomic_DNA"/>
</dbReference>
<protein>
    <recommendedName>
        <fullName evidence="5">Tail protein</fullName>
    </recommendedName>
</protein>
<accession>A0A6H1ZHI0</accession>
<dbReference type="EMBL" id="MT142215">
    <property type="protein sequence ID" value="QJA76281.1"/>
    <property type="molecule type" value="Genomic_DNA"/>
</dbReference>
<evidence type="ECO:0008006" key="5">
    <source>
        <dbReference type="Google" id="ProtNLM"/>
    </source>
</evidence>
<organism evidence="1">
    <name type="scientific">viral metagenome</name>
    <dbReference type="NCBI Taxonomy" id="1070528"/>
    <lineage>
        <taxon>unclassified sequences</taxon>
        <taxon>metagenomes</taxon>
        <taxon>organismal metagenomes</taxon>
    </lineage>
</organism>
<dbReference type="EMBL" id="MT142615">
    <property type="protein sequence ID" value="QJA86105.1"/>
    <property type="molecule type" value="Genomic_DNA"/>
</dbReference>
<reference evidence="1" key="1">
    <citation type="submission" date="2020-03" db="EMBL/GenBank/DDBJ databases">
        <title>The deep terrestrial virosphere.</title>
        <authorList>
            <person name="Holmfeldt K."/>
            <person name="Nilsson E."/>
            <person name="Simone D."/>
            <person name="Lopez-Fernandez M."/>
            <person name="Wu X."/>
            <person name="de Brujin I."/>
            <person name="Lundin D."/>
            <person name="Andersson A."/>
            <person name="Bertilsson S."/>
            <person name="Dopson M."/>
        </authorList>
    </citation>
    <scope>NUCLEOTIDE SEQUENCE</scope>
    <source>
        <strain evidence="2">MM415A01536</strain>
        <strain evidence="3">MM415B02128</strain>
        <strain evidence="1">TM448A00526</strain>
        <strain evidence="4">TM448B01967</strain>
    </source>
</reference>
<dbReference type="AlphaFoldDB" id="A0A6H1ZHI0"/>
<dbReference type="EMBL" id="MT144021">
    <property type="protein sequence ID" value="QJA46777.1"/>
    <property type="molecule type" value="Genomic_DNA"/>
</dbReference>
<proteinExistence type="predicted"/>
<evidence type="ECO:0000313" key="2">
    <source>
        <dbReference type="EMBL" id="QJA76281.1"/>
    </source>
</evidence>
<evidence type="ECO:0000313" key="3">
    <source>
        <dbReference type="EMBL" id="QJA86105.1"/>
    </source>
</evidence>
<sequence>MSNKVVVASRKSAVRHILKANTNTTALPDYLAVATSLPSNAVPTDDYGTAHLMFGGAGADAGRFNYQVWLWYPMIQTTNAGAEVYLPVLAAKGTAVMGASALPTWIESTGKFADTITETLGQVGTVVHSAANDGIASLDVGLRGAAFLEIKTDIVLGPTALDALAVFDETPSNLGDPEGGLPTAGTDDEGAETYADVVTAPGRMCRNIHISVENNGAIVSCDGGTTDHFYIPANTERAFTGLNISAAAVIQGKNLSAESNYTNLRISVW</sequence>
<evidence type="ECO:0000313" key="1">
    <source>
        <dbReference type="EMBL" id="QJA46777.1"/>
    </source>
</evidence>
<gene>
    <name evidence="2" type="ORF">MM415A01536_0008</name>
    <name evidence="3" type="ORF">MM415B02128_0004</name>
    <name evidence="1" type="ORF">TM448A00526_0007</name>
    <name evidence="4" type="ORF">TM448B01967_0005</name>
</gene>
<name>A0A6H1ZHI0_9ZZZZ</name>